<reference evidence="9 10" key="1">
    <citation type="submission" date="2023-07" db="EMBL/GenBank/DDBJ databases">
        <title>Genomic Encyclopedia of Type Strains, Phase IV (KMG-IV): sequencing the most valuable type-strain genomes for metagenomic binning, comparative biology and taxonomic classification.</title>
        <authorList>
            <person name="Goeker M."/>
        </authorList>
    </citation>
    <scope>NUCLEOTIDE SEQUENCE [LARGE SCALE GENOMIC DNA]</scope>
    <source>
        <strain evidence="9 10">DSM 16460</strain>
    </source>
</reference>
<dbReference type="PANTHER" id="PTHR30627">
    <property type="entry name" value="PEPTIDOGLYCAN D,D-TRANSPEPTIDASE"/>
    <property type="match status" value="1"/>
</dbReference>
<dbReference type="RefSeq" id="WP_306975451.1">
    <property type="nucleotide sequence ID" value="NZ_JAUSTQ010000003.1"/>
</dbReference>
<dbReference type="Gene3D" id="3.30.10.20">
    <property type="match status" value="1"/>
</dbReference>
<keyword evidence="10" id="KW-1185">Reference proteome</keyword>
<evidence type="ECO:0000256" key="4">
    <source>
        <dbReference type="ARBA" id="ARBA00012448"/>
    </source>
</evidence>
<dbReference type="SUPFAM" id="SSF54184">
    <property type="entry name" value="Penicillin-binding protein 2x (pbp-2x), c-terminal domain"/>
    <property type="match status" value="1"/>
</dbReference>
<dbReference type="EMBL" id="JAUSTQ010000003">
    <property type="protein sequence ID" value="MDQ0159185.1"/>
    <property type="molecule type" value="Genomic_DNA"/>
</dbReference>
<dbReference type="Pfam" id="PF03717">
    <property type="entry name" value="PBP_dimer"/>
    <property type="match status" value="1"/>
</dbReference>
<dbReference type="Pfam" id="PF00905">
    <property type="entry name" value="Transpeptidase"/>
    <property type="match status" value="1"/>
</dbReference>
<dbReference type="Pfam" id="PF03793">
    <property type="entry name" value="PASTA"/>
    <property type="match status" value="1"/>
</dbReference>
<dbReference type="InterPro" id="IPR001460">
    <property type="entry name" value="PCN-bd_Tpept"/>
</dbReference>
<comment type="catalytic activity">
    <reaction evidence="6">
        <text>Preferential cleavage: (Ac)2-L-Lys-D-Ala-|-D-Ala. Also transpeptidation of peptidyl-alanyl moieties that are N-acyl substituents of D-alanine.</text>
        <dbReference type="EC" id="3.4.16.4"/>
    </reaction>
</comment>
<protein>
    <recommendedName>
        <fullName evidence="4">serine-type D-Ala-D-Ala carboxypeptidase</fullName>
        <ecNumber evidence="4">3.4.16.4</ecNumber>
    </recommendedName>
</protein>
<keyword evidence="7" id="KW-0812">Transmembrane</keyword>
<dbReference type="Gene3D" id="3.30.450.330">
    <property type="match status" value="1"/>
</dbReference>
<evidence type="ECO:0000256" key="3">
    <source>
        <dbReference type="ARBA" id="ARBA00007171"/>
    </source>
</evidence>
<sequence length="646" mass="70430">MKRISFVTVRKRLVILLCLLAVYFLIMIVKLAYVQLVSSPEILAKAEDLWSRDIPFQAERGQIIDREGDVLVENEVAPSLVIVPRQVENVDEVVNEISQIIDIEQDKLRDHVTKDVSVEAIHPEGRQLSDDQADKIRSLNLPGLYLAEDSIRHYPNGDDLAHVLGFTGIDNQGLMGLEASYDDVLSGETGALSFFSDAKGRRLENRSNRYTPPRDGDHLALTIDADVQSIIERELDQVVAEYNPDGAMAVVMDPSNGEVLAMSSRPTFHPNNYQSVEPSVYNRNLPVFSTYEPGSTFKIVTLAAALEESVVDLEEDSYHDHGHTKVGGARLRCWKSGGHGDQTYLEVVQNSCNPGFVNLGQKLGEERLFSYIDTFGFGEKTGIDLEGESKGIIFDESQVGPVELATTAFGQGVSVTPIQQLSAVSAAINGGYLYEPHVVKGVVDGQTGDMKESKEPTLKDKVISDSTSEEVRNALEHVVAKGTGRGAYVNGYRVGGKTGTAQKVGPDGNYLDNNHIVSFIGFAPADDPELLVYIAVDNPKDVIQFGGVVASPIAGRVIEDSLRELDVPKRDDGLAKDFQWPEQPTVEVPELIGESVDDLSRYLTNVTLDVQGDGDIVVSQSPAAGEVVESGSTIRVFLGETEKGEN</sequence>
<evidence type="ECO:0000256" key="7">
    <source>
        <dbReference type="SAM" id="Phobius"/>
    </source>
</evidence>
<evidence type="ECO:0000256" key="1">
    <source>
        <dbReference type="ARBA" id="ARBA00004370"/>
    </source>
</evidence>
<evidence type="ECO:0000256" key="2">
    <source>
        <dbReference type="ARBA" id="ARBA00004752"/>
    </source>
</evidence>
<dbReference type="InterPro" id="IPR012338">
    <property type="entry name" value="Beta-lactam/transpept-like"/>
</dbReference>
<dbReference type="InterPro" id="IPR011927">
    <property type="entry name" value="SpoVD_pbp"/>
</dbReference>
<dbReference type="SUPFAM" id="SSF56601">
    <property type="entry name" value="beta-lactamase/transpeptidase-like"/>
    <property type="match status" value="1"/>
</dbReference>
<dbReference type="Proteomes" id="UP001224359">
    <property type="component" value="Unassembled WGS sequence"/>
</dbReference>
<dbReference type="PROSITE" id="PS51178">
    <property type="entry name" value="PASTA"/>
    <property type="match status" value="1"/>
</dbReference>
<dbReference type="InterPro" id="IPR050515">
    <property type="entry name" value="Beta-lactam/transpept"/>
</dbReference>
<comment type="subcellular location">
    <subcellularLocation>
        <location evidence="1">Membrane</location>
    </subcellularLocation>
</comment>
<evidence type="ECO:0000259" key="8">
    <source>
        <dbReference type="PROSITE" id="PS51178"/>
    </source>
</evidence>
<keyword evidence="5 7" id="KW-0472">Membrane</keyword>
<dbReference type="InterPro" id="IPR005543">
    <property type="entry name" value="PASTA_dom"/>
</dbReference>
<comment type="pathway">
    <text evidence="2">Cell wall biogenesis; peptidoglycan biosynthesis.</text>
</comment>
<accession>A0ABT9VEA3</accession>
<dbReference type="SMART" id="SM00740">
    <property type="entry name" value="PASTA"/>
    <property type="match status" value="1"/>
</dbReference>
<dbReference type="Gene3D" id="3.90.1310.10">
    <property type="entry name" value="Penicillin-binding protein 2a (Domain 2)"/>
    <property type="match status" value="1"/>
</dbReference>
<feature type="transmembrane region" description="Helical" evidence="7">
    <location>
        <begin position="12"/>
        <end position="33"/>
    </location>
</feature>
<evidence type="ECO:0000313" key="10">
    <source>
        <dbReference type="Proteomes" id="UP001224359"/>
    </source>
</evidence>
<feature type="domain" description="PASTA" evidence="8">
    <location>
        <begin position="582"/>
        <end position="640"/>
    </location>
</feature>
<evidence type="ECO:0000256" key="6">
    <source>
        <dbReference type="ARBA" id="ARBA00034000"/>
    </source>
</evidence>
<comment type="similarity">
    <text evidence="3">Belongs to the transpeptidase family.</text>
</comment>
<name>A0ABT9VEA3_9BACI</name>
<dbReference type="SUPFAM" id="SSF56519">
    <property type="entry name" value="Penicillin binding protein dimerisation domain"/>
    <property type="match status" value="1"/>
</dbReference>
<proteinExistence type="inferred from homology"/>
<gene>
    <name evidence="9" type="ORF">J2S77_001149</name>
</gene>
<dbReference type="NCBIfam" id="TIGR02214">
    <property type="entry name" value="spoVD_pbp"/>
    <property type="match status" value="1"/>
</dbReference>
<comment type="caution">
    <text evidence="9">The sequence shown here is derived from an EMBL/GenBank/DDBJ whole genome shotgun (WGS) entry which is preliminary data.</text>
</comment>
<keyword evidence="7" id="KW-1133">Transmembrane helix</keyword>
<organism evidence="9 10">
    <name type="scientific">Alkalibacillus salilacus</name>
    <dbReference type="NCBI Taxonomy" id="284582"/>
    <lineage>
        <taxon>Bacteria</taxon>
        <taxon>Bacillati</taxon>
        <taxon>Bacillota</taxon>
        <taxon>Bacilli</taxon>
        <taxon>Bacillales</taxon>
        <taxon>Bacillaceae</taxon>
        <taxon>Alkalibacillus</taxon>
    </lineage>
</organism>
<dbReference type="PANTHER" id="PTHR30627:SF1">
    <property type="entry name" value="PEPTIDOGLYCAN D,D-TRANSPEPTIDASE FTSI"/>
    <property type="match status" value="1"/>
</dbReference>
<dbReference type="InterPro" id="IPR036138">
    <property type="entry name" value="PBP_dimer_sf"/>
</dbReference>
<dbReference type="Gene3D" id="3.40.710.10">
    <property type="entry name" value="DD-peptidase/beta-lactamase superfamily"/>
    <property type="match status" value="1"/>
</dbReference>
<evidence type="ECO:0000256" key="5">
    <source>
        <dbReference type="ARBA" id="ARBA00023136"/>
    </source>
</evidence>
<dbReference type="EC" id="3.4.16.4" evidence="4"/>
<dbReference type="InterPro" id="IPR005311">
    <property type="entry name" value="PBP_dimer"/>
</dbReference>
<evidence type="ECO:0000313" key="9">
    <source>
        <dbReference type="EMBL" id="MDQ0159185.1"/>
    </source>
</evidence>